<reference evidence="3" key="1">
    <citation type="submission" date="2022-01" db="EMBL/GenBank/DDBJ databases">
        <authorList>
            <person name="Braso-Vives M."/>
        </authorList>
    </citation>
    <scope>NUCLEOTIDE SEQUENCE</scope>
</reference>
<accession>A0A8K0EE36</accession>
<keyword evidence="1" id="KW-0812">Transmembrane</keyword>
<organism evidence="3 4">
    <name type="scientific">Branchiostoma lanceolatum</name>
    <name type="common">Common lancelet</name>
    <name type="synonym">Amphioxus lanceolatum</name>
    <dbReference type="NCBI Taxonomy" id="7740"/>
    <lineage>
        <taxon>Eukaryota</taxon>
        <taxon>Metazoa</taxon>
        <taxon>Chordata</taxon>
        <taxon>Cephalochordata</taxon>
        <taxon>Leptocardii</taxon>
        <taxon>Amphioxiformes</taxon>
        <taxon>Branchiostomatidae</taxon>
        <taxon>Branchiostoma</taxon>
    </lineage>
</organism>
<feature type="signal peptide" evidence="2">
    <location>
        <begin position="1"/>
        <end position="23"/>
    </location>
</feature>
<evidence type="ECO:0000313" key="4">
    <source>
        <dbReference type="Proteomes" id="UP000838412"/>
    </source>
</evidence>
<feature type="transmembrane region" description="Helical" evidence="1">
    <location>
        <begin position="162"/>
        <end position="184"/>
    </location>
</feature>
<evidence type="ECO:0000256" key="2">
    <source>
        <dbReference type="SAM" id="SignalP"/>
    </source>
</evidence>
<dbReference type="EMBL" id="OV696701">
    <property type="protein sequence ID" value="CAH1247478.1"/>
    <property type="molecule type" value="Genomic_DNA"/>
</dbReference>
<gene>
    <name evidence="3" type="primary">Hypp7932</name>
    <name evidence="3" type="ORF">BLAG_LOCUS9129</name>
</gene>
<keyword evidence="1" id="KW-0472">Membrane</keyword>
<feature type="transmembrane region" description="Helical" evidence="1">
    <location>
        <begin position="196"/>
        <end position="215"/>
    </location>
</feature>
<name>A0A8K0EE36_BRALA</name>
<keyword evidence="4" id="KW-1185">Reference proteome</keyword>
<proteinExistence type="predicted"/>
<dbReference type="Proteomes" id="UP000838412">
    <property type="component" value="Chromosome 16"/>
</dbReference>
<evidence type="ECO:0000256" key="1">
    <source>
        <dbReference type="SAM" id="Phobius"/>
    </source>
</evidence>
<keyword evidence="1" id="KW-1133">Transmembrane helix</keyword>
<dbReference type="AlphaFoldDB" id="A0A8K0EE36"/>
<protein>
    <submittedName>
        <fullName evidence="3">Hypp7932 protein</fullName>
    </submittedName>
</protein>
<feature type="transmembrane region" description="Helical" evidence="1">
    <location>
        <begin position="127"/>
        <end position="150"/>
    </location>
</feature>
<feature type="chain" id="PRO_5035422433" evidence="2">
    <location>
        <begin position="24"/>
        <end position="238"/>
    </location>
</feature>
<feature type="transmembrane region" description="Helical" evidence="1">
    <location>
        <begin position="65"/>
        <end position="84"/>
    </location>
</feature>
<dbReference type="OrthoDB" id="10437252at2759"/>
<sequence>MFMCVYVCMCVSVFFVCLNCSFCMFDQRAHIVYFCDNRIADRICCDLLSYLVFSDPGAATRVENLIVFECISLWALIVTATVLAAEMRQAKAVMKYGSIIGPLVGCVLSIAVIIVECLPPNNGFNLIVTQASIAACFNVVSATFLFQYCCKKNMVDEVEVPCTFMIFQFSLGCMVGLGGTIASAFNVEPGTGTPGIVFGVICTVGIVAVFVWYICHVCSGKCCGHSGSKANESFKLTA</sequence>
<feature type="transmembrane region" description="Helical" evidence="1">
    <location>
        <begin position="96"/>
        <end position="115"/>
    </location>
</feature>
<evidence type="ECO:0000313" key="3">
    <source>
        <dbReference type="EMBL" id="CAH1247478.1"/>
    </source>
</evidence>
<keyword evidence="2" id="KW-0732">Signal</keyword>